<accession>A0A2G2W973</accession>
<dbReference type="GO" id="GO:0035251">
    <property type="term" value="F:UDP-glucosyltransferase activity"/>
    <property type="evidence" value="ECO:0007669"/>
    <property type="project" value="TreeGrafter"/>
</dbReference>
<organism evidence="2 3">
    <name type="scientific">Capsicum baccatum</name>
    <name type="common">Peruvian pepper</name>
    <dbReference type="NCBI Taxonomy" id="33114"/>
    <lineage>
        <taxon>Eukaryota</taxon>
        <taxon>Viridiplantae</taxon>
        <taxon>Streptophyta</taxon>
        <taxon>Embryophyta</taxon>
        <taxon>Tracheophyta</taxon>
        <taxon>Spermatophyta</taxon>
        <taxon>Magnoliopsida</taxon>
        <taxon>eudicotyledons</taxon>
        <taxon>Gunneridae</taxon>
        <taxon>Pentapetalae</taxon>
        <taxon>asterids</taxon>
        <taxon>lamiids</taxon>
        <taxon>Solanales</taxon>
        <taxon>Solanaceae</taxon>
        <taxon>Solanoideae</taxon>
        <taxon>Capsiceae</taxon>
        <taxon>Capsicum</taxon>
    </lineage>
</organism>
<reference evidence="2 3" key="1">
    <citation type="journal article" date="2017" name="Genome Biol.">
        <title>New reference genome sequences of hot pepper reveal the massive evolution of plant disease-resistance genes by retroduplication.</title>
        <authorList>
            <person name="Kim S."/>
            <person name="Park J."/>
            <person name="Yeom S.I."/>
            <person name="Kim Y.M."/>
            <person name="Seo E."/>
            <person name="Kim K.T."/>
            <person name="Kim M.S."/>
            <person name="Lee J.M."/>
            <person name="Cheong K."/>
            <person name="Shin H.S."/>
            <person name="Kim S.B."/>
            <person name="Han K."/>
            <person name="Lee J."/>
            <person name="Park M."/>
            <person name="Lee H.A."/>
            <person name="Lee H.Y."/>
            <person name="Lee Y."/>
            <person name="Oh S."/>
            <person name="Lee J.H."/>
            <person name="Choi E."/>
            <person name="Choi E."/>
            <person name="Lee S.E."/>
            <person name="Jeon J."/>
            <person name="Kim H."/>
            <person name="Choi G."/>
            <person name="Song H."/>
            <person name="Lee J."/>
            <person name="Lee S.C."/>
            <person name="Kwon J.K."/>
            <person name="Lee H.Y."/>
            <person name="Koo N."/>
            <person name="Hong Y."/>
            <person name="Kim R.W."/>
            <person name="Kang W.H."/>
            <person name="Huh J.H."/>
            <person name="Kang B.C."/>
            <person name="Yang T.J."/>
            <person name="Lee Y.H."/>
            <person name="Bennetzen J.L."/>
            <person name="Choi D."/>
        </authorList>
    </citation>
    <scope>NUCLEOTIDE SEQUENCE [LARGE SCALE GENOMIC DNA]</scope>
    <source>
        <strain evidence="3">cv. PBC81</strain>
    </source>
</reference>
<reference evidence="3" key="2">
    <citation type="journal article" date="2017" name="J. Anim. Genet.">
        <title>Multiple reference genome sequences of hot pepper reveal the massive evolution of plant disease resistance genes by retroduplication.</title>
        <authorList>
            <person name="Kim S."/>
            <person name="Park J."/>
            <person name="Yeom S.-I."/>
            <person name="Kim Y.-M."/>
            <person name="Seo E."/>
            <person name="Kim K.-T."/>
            <person name="Kim M.-S."/>
            <person name="Lee J.M."/>
            <person name="Cheong K."/>
            <person name="Shin H.-S."/>
            <person name="Kim S.-B."/>
            <person name="Han K."/>
            <person name="Lee J."/>
            <person name="Park M."/>
            <person name="Lee H.-A."/>
            <person name="Lee H.-Y."/>
            <person name="Lee Y."/>
            <person name="Oh S."/>
            <person name="Lee J.H."/>
            <person name="Choi E."/>
            <person name="Choi E."/>
            <person name="Lee S.E."/>
            <person name="Jeon J."/>
            <person name="Kim H."/>
            <person name="Choi G."/>
            <person name="Song H."/>
            <person name="Lee J."/>
            <person name="Lee S.-C."/>
            <person name="Kwon J.-K."/>
            <person name="Lee H.-Y."/>
            <person name="Koo N."/>
            <person name="Hong Y."/>
            <person name="Kim R.W."/>
            <person name="Kang W.-H."/>
            <person name="Huh J.H."/>
            <person name="Kang B.-C."/>
            <person name="Yang T.-J."/>
            <person name="Lee Y.-H."/>
            <person name="Bennetzen J.L."/>
            <person name="Choi D."/>
        </authorList>
    </citation>
    <scope>NUCLEOTIDE SEQUENCE [LARGE SCALE GENOMIC DNA]</scope>
    <source>
        <strain evidence="3">cv. PBC81</strain>
    </source>
</reference>
<proteinExistence type="inferred from homology"/>
<dbReference type="Proteomes" id="UP000224567">
    <property type="component" value="Unassembled WGS sequence"/>
</dbReference>
<dbReference type="Gene3D" id="3.40.50.2000">
    <property type="entry name" value="Glycogen Phosphorylase B"/>
    <property type="match status" value="1"/>
</dbReference>
<comment type="similarity">
    <text evidence="1">Belongs to the UDP-glycosyltransferase family.</text>
</comment>
<evidence type="ECO:0000313" key="3">
    <source>
        <dbReference type="Proteomes" id="UP000224567"/>
    </source>
</evidence>
<dbReference type="SUPFAM" id="SSF53756">
    <property type="entry name" value="UDP-Glycosyltransferase/glycogen phosphorylase"/>
    <property type="match status" value="1"/>
</dbReference>
<gene>
    <name evidence="2" type="ORF">CQW23_20630</name>
</gene>
<name>A0A2G2W973_CAPBA</name>
<dbReference type="PANTHER" id="PTHR48047">
    <property type="entry name" value="GLYCOSYLTRANSFERASE"/>
    <property type="match status" value="1"/>
</dbReference>
<protein>
    <submittedName>
        <fullName evidence="2">Scopoletin glucosyltransferase</fullName>
    </submittedName>
</protein>
<dbReference type="EMBL" id="MLFT02000008">
    <property type="protein sequence ID" value="PHT41776.1"/>
    <property type="molecule type" value="Genomic_DNA"/>
</dbReference>
<evidence type="ECO:0000313" key="2">
    <source>
        <dbReference type="EMBL" id="PHT41776.1"/>
    </source>
</evidence>
<evidence type="ECO:0000256" key="1">
    <source>
        <dbReference type="ARBA" id="ARBA00009995"/>
    </source>
</evidence>
<comment type="caution">
    <text evidence="2">The sequence shown here is derived from an EMBL/GenBank/DDBJ whole genome shotgun (WGS) entry which is preliminary data.</text>
</comment>
<keyword evidence="3" id="KW-1185">Reference proteome</keyword>
<dbReference type="AlphaFoldDB" id="A0A2G2W973"/>
<dbReference type="STRING" id="33114.A0A2G2W973"/>
<dbReference type="PANTHER" id="PTHR48047:SF219">
    <property type="entry name" value="SCOPOLETIN GLUCOSYLTRANSFERASE-LIKE"/>
    <property type="match status" value="1"/>
</dbReference>
<dbReference type="OrthoDB" id="5835829at2759"/>
<sequence>MAQGHVIPTLYMAKLFASRGVKATIITTPLNEFVFSKAIQRNKHLGIEIDIRLIKFPAPKNDLPEDSERPAMMKEPLEQLIEECRPNCLVTDMFLPWTTDSAARFNIPRIVFHGTSYFAQCVGASIKRNKPFNNVSSDSETFLVADLPHEIKLTRTQLSLFEQSDEESIVIPYSTNQVTLRGVW</sequence>